<dbReference type="InterPro" id="IPR003770">
    <property type="entry name" value="MLTG-like"/>
</dbReference>
<feature type="transmembrane region" description="Helical" evidence="7">
    <location>
        <begin position="35"/>
        <end position="57"/>
    </location>
</feature>
<evidence type="ECO:0000256" key="7">
    <source>
        <dbReference type="HAMAP-Rule" id="MF_02065"/>
    </source>
</evidence>
<dbReference type="PANTHER" id="PTHR30518">
    <property type="entry name" value="ENDOLYTIC MUREIN TRANSGLYCOSYLASE"/>
    <property type="match status" value="1"/>
</dbReference>
<keyword evidence="4 7" id="KW-0472">Membrane</keyword>
<dbReference type="HAMAP" id="MF_02065">
    <property type="entry name" value="MltG"/>
    <property type="match status" value="1"/>
</dbReference>
<dbReference type="AlphaFoldDB" id="A0AAE3ACH0"/>
<evidence type="ECO:0000256" key="3">
    <source>
        <dbReference type="ARBA" id="ARBA00022989"/>
    </source>
</evidence>
<evidence type="ECO:0000256" key="6">
    <source>
        <dbReference type="ARBA" id="ARBA00023316"/>
    </source>
</evidence>
<dbReference type="Pfam" id="PF02618">
    <property type="entry name" value="YceG"/>
    <property type="match status" value="1"/>
</dbReference>
<dbReference type="EC" id="4.2.2.29" evidence="7"/>
<keyword evidence="2 7" id="KW-0812">Transmembrane</keyword>
<comment type="subcellular location">
    <subcellularLocation>
        <location evidence="7">Cell membrane</location>
        <topology evidence="7">Single-pass membrane protein</topology>
    </subcellularLocation>
</comment>
<evidence type="ECO:0000256" key="2">
    <source>
        <dbReference type="ARBA" id="ARBA00022692"/>
    </source>
</evidence>
<evidence type="ECO:0000256" key="5">
    <source>
        <dbReference type="ARBA" id="ARBA00023239"/>
    </source>
</evidence>
<gene>
    <name evidence="7 9" type="primary">mltG</name>
    <name evidence="9" type="ORF">LKD37_11090</name>
</gene>
<dbReference type="PANTHER" id="PTHR30518:SF2">
    <property type="entry name" value="ENDOLYTIC MUREIN TRANSGLYCOSYLASE"/>
    <property type="match status" value="1"/>
</dbReference>
<dbReference type="Gene3D" id="3.30.160.60">
    <property type="entry name" value="Classic Zinc Finger"/>
    <property type="match status" value="1"/>
</dbReference>
<protein>
    <recommendedName>
        <fullName evidence="7">Endolytic murein transglycosylase</fullName>
        <ecNumber evidence="7">4.2.2.29</ecNumber>
    </recommendedName>
    <alternativeName>
        <fullName evidence="7">Peptidoglycan lytic transglycosylase</fullName>
    </alternativeName>
    <alternativeName>
        <fullName evidence="7">Peptidoglycan polymerization terminase</fullName>
    </alternativeName>
</protein>
<dbReference type="NCBIfam" id="TIGR00247">
    <property type="entry name" value="endolytic transglycosylase MltG"/>
    <property type="match status" value="1"/>
</dbReference>
<evidence type="ECO:0000256" key="1">
    <source>
        <dbReference type="ARBA" id="ARBA00022475"/>
    </source>
</evidence>
<organism evidence="9 10">
    <name type="scientific">Brotocaccenecus cirricatena</name>
    <dbReference type="NCBI Taxonomy" id="3064195"/>
    <lineage>
        <taxon>Bacteria</taxon>
        <taxon>Bacillati</taxon>
        <taxon>Bacillota</taxon>
        <taxon>Clostridia</taxon>
        <taxon>Eubacteriales</taxon>
        <taxon>Oscillospiraceae</taxon>
        <taxon>Brotocaccenecus</taxon>
    </lineage>
</organism>
<name>A0AAE3ACH0_9FIRM</name>
<comment type="function">
    <text evidence="7">Functions as a peptidoglycan terminase that cleaves nascent peptidoglycan strands endolytically to terminate their elongation.</text>
</comment>
<dbReference type="EMBL" id="JAJEPW010000034">
    <property type="protein sequence ID" value="MCC2130051.1"/>
    <property type="molecule type" value="Genomic_DNA"/>
</dbReference>
<keyword evidence="1 7" id="KW-1003">Cell membrane</keyword>
<dbReference type="GO" id="GO:0009252">
    <property type="term" value="P:peptidoglycan biosynthetic process"/>
    <property type="evidence" value="ECO:0007669"/>
    <property type="project" value="UniProtKB-UniRule"/>
</dbReference>
<dbReference type="Proteomes" id="UP001199319">
    <property type="component" value="Unassembled WGS sequence"/>
</dbReference>
<dbReference type="GO" id="GO:0071555">
    <property type="term" value="P:cell wall organization"/>
    <property type="evidence" value="ECO:0007669"/>
    <property type="project" value="UniProtKB-KW"/>
</dbReference>
<dbReference type="GO" id="GO:0008932">
    <property type="term" value="F:lytic endotransglycosylase activity"/>
    <property type="evidence" value="ECO:0007669"/>
    <property type="project" value="UniProtKB-UniRule"/>
</dbReference>
<dbReference type="RefSeq" id="WP_302929281.1">
    <property type="nucleotide sequence ID" value="NZ_JAJEPW010000034.1"/>
</dbReference>
<reference evidence="9" key="1">
    <citation type="submission" date="2021-10" db="EMBL/GenBank/DDBJ databases">
        <title>Anaerobic single-cell dispensing facilitates the cultivation of human gut bacteria.</title>
        <authorList>
            <person name="Afrizal A."/>
        </authorList>
    </citation>
    <scope>NUCLEOTIDE SEQUENCE</scope>
    <source>
        <strain evidence="9">CLA-AA-H272</strain>
    </source>
</reference>
<keyword evidence="3 7" id="KW-1133">Transmembrane helix</keyword>
<evidence type="ECO:0000313" key="10">
    <source>
        <dbReference type="Proteomes" id="UP001199319"/>
    </source>
</evidence>
<keyword evidence="6 7" id="KW-0961">Cell wall biogenesis/degradation</keyword>
<sequence>MSDYQNSDTAKWDAQEVRKQASGQGPKPKKKRLGWLGYLAGVIVASFLLAGIGWLAVNDVCALNKAPLTATIEVESGDSVGTVATKLKKAGLINSKLLFMITSPVFHASRYIQPGVYELNTDMDFNCLIKSMQPTGGVAATVTVTIPEGYTVEQIIQLLAENDVSDAAALEESAKNHVFDKFDFVDNENLGSISRLEGYLFPDTYEFYVKENADSALSRLLANFQDRIVDDPDLAPLIANSSYSLKEIVIMASLIEKETDGTDRTLISSVIHNRLENVGETAHLLQIDASLVYAAGREITEDDYQTLDSPYNLYTHQGLPPTAIANAGKASIQAALQPDDTNYYFYVLNPDTQRHVFSRTLSEHNANLRKFG</sequence>
<feature type="compositionally biased region" description="Basic and acidic residues" evidence="8">
    <location>
        <begin position="10"/>
        <end position="19"/>
    </location>
</feature>
<dbReference type="GO" id="GO:0005886">
    <property type="term" value="C:plasma membrane"/>
    <property type="evidence" value="ECO:0007669"/>
    <property type="project" value="UniProtKB-SubCell"/>
</dbReference>
<accession>A0AAE3ACH0</accession>
<dbReference type="Gene3D" id="3.30.1490.480">
    <property type="entry name" value="Endolytic murein transglycosylase"/>
    <property type="match status" value="1"/>
</dbReference>
<feature type="site" description="Important for catalytic activity" evidence="7">
    <location>
        <position position="258"/>
    </location>
</feature>
<comment type="catalytic activity">
    <reaction evidence="7">
        <text>a peptidoglycan chain = a peptidoglycan chain with N-acetyl-1,6-anhydromuramyl-[peptide] at the reducing end + a peptidoglycan chain with N-acetylglucosamine at the non-reducing end.</text>
        <dbReference type="EC" id="4.2.2.29"/>
    </reaction>
</comment>
<comment type="similarity">
    <text evidence="7">Belongs to the transglycosylase MltG family.</text>
</comment>
<evidence type="ECO:0000256" key="8">
    <source>
        <dbReference type="SAM" id="MobiDB-lite"/>
    </source>
</evidence>
<comment type="caution">
    <text evidence="9">The sequence shown here is derived from an EMBL/GenBank/DDBJ whole genome shotgun (WGS) entry which is preliminary data.</text>
</comment>
<keyword evidence="10" id="KW-1185">Reference proteome</keyword>
<proteinExistence type="inferred from homology"/>
<feature type="region of interest" description="Disordered" evidence="8">
    <location>
        <begin position="1"/>
        <end position="29"/>
    </location>
</feature>
<evidence type="ECO:0000313" key="9">
    <source>
        <dbReference type="EMBL" id="MCC2130051.1"/>
    </source>
</evidence>
<evidence type="ECO:0000256" key="4">
    <source>
        <dbReference type="ARBA" id="ARBA00023136"/>
    </source>
</evidence>
<keyword evidence="5 7" id="KW-0456">Lyase</keyword>